<evidence type="ECO:0000256" key="18">
    <source>
        <dbReference type="HAMAP-Rule" id="MF_04004"/>
    </source>
</evidence>
<evidence type="ECO:0000256" key="12">
    <source>
        <dbReference type="ARBA" id="ARBA00023159"/>
    </source>
</evidence>
<dbReference type="Pfam" id="PF00527">
    <property type="entry name" value="E7"/>
    <property type="match status" value="1"/>
</dbReference>
<keyword evidence="14 18" id="KW-1035">Host cytoplasm</keyword>
<evidence type="ECO:0000256" key="19">
    <source>
        <dbReference type="PIRNR" id="PIRNR003407"/>
    </source>
</evidence>
<evidence type="ECO:0000256" key="6">
    <source>
        <dbReference type="ARBA" id="ARBA00022723"/>
    </source>
</evidence>
<evidence type="ECO:0000256" key="15">
    <source>
        <dbReference type="ARBA" id="ARBA00023258"/>
    </source>
</evidence>
<evidence type="ECO:0000256" key="14">
    <source>
        <dbReference type="ARBA" id="ARBA00023200"/>
    </source>
</evidence>
<keyword evidence="12 18" id="KW-0010">Activator</keyword>
<keyword evidence="1 18" id="KW-1121">Modulation of host cell cycle by virus</keyword>
<evidence type="ECO:0000256" key="11">
    <source>
        <dbReference type="ARBA" id="ARBA00023125"/>
    </source>
</evidence>
<dbReference type="GO" id="GO:0052170">
    <property type="term" value="P:symbiont-mediated suppression of host innate immune response"/>
    <property type="evidence" value="ECO:0007669"/>
    <property type="project" value="UniProtKB-KW"/>
</dbReference>
<reference evidence="20 22" key="1">
    <citation type="journal article" date="2007" name="Virology">
        <title>Human papillomavirus (HPV) types 101 and 103 isolated from cervicovaginal cells lack an E6 open reading frame (ORF) and are related to gamma-papillomaviruses.</title>
        <authorList>
            <person name="Chen Z."/>
            <person name="Schiffman M."/>
            <person name="Herrero R."/>
            <person name="Desalle R."/>
            <person name="Burk R.D."/>
        </authorList>
    </citation>
    <scope>NUCLEOTIDE SEQUENCE [LARGE SCALE GENOMIC DNA]</scope>
    <source>
        <strain evidence="20">Qv33725</strain>
    </source>
</reference>
<dbReference type="GO" id="GO:0039645">
    <property type="term" value="P:symbiont-mediated perturbation of host cell cycle G1/S transition checkpoint"/>
    <property type="evidence" value="ECO:0007669"/>
    <property type="project" value="UniProtKB-UniRule"/>
</dbReference>
<feature type="short sequence motif" description="LXCXE motif; interaction with host RB1 and TMEM173/STING" evidence="18">
    <location>
        <begin position="24"/>
        <end position="28"/>
    </location>
</feature>
<keyword evidence="11 18" id="KW-0238">DNA-binding</keyword>
<evidence type="ECO:0000313" key="21">
    <source>
        <dbReference type="EMBL" id="CAD1807597.1"/>
    </source>
</evidence>
<evidence type="ECO:0000256" key="10">
    <source>
        <dbReference type="ARBA" id="ARBA00023015"/>
    </source>
</evidence>
<keyword evidence="15" id="KW-0922">Interferon antiviral system evasion</keyword>
<keyword evidence="7 18" id="KW-0863">Zinc-finger</keyword>
<keyword evidence="2 18" id="KW-0244">Early protein</keyword>
<feature type="short sequence motif" description="Nuclear export signal" evidence="18">
    <location>
        <begin position="70"/>
        <end position="78"/>
    </location>
</feature>
<gene>
    <name evidence="18" type="primary">E7</name>
</gene>
<keyword evidence="9 18" id="KW-0862">Zinc</keyword>
<protein>
    <recommendedName>
        <fullName evidence="18 19">Protein E7</fullName>
    </recommendedName>
</protein>
<dbReference type="GO" id="GO:0042025">
    <property type="term" value="C:host cell nucleus"/>
    <property type="evidence" value="ECO:0007669"/>
    <property type="project" value="UniProtKB-SubCell"/>
</dbReference>
<evidence type="ECO:0000256" key="13">
    <source>
        <dbReference type="ARBA" id="ARBA00023163"/>
    </source>
</evidence>
<evidence type="ECO:0000256" key="2">
    <source>
        <dbReference type="ARBA" id="ARBA00022518"/>
    </source>
</evidence>
<dbReference type="GO" id="GO:0003700">
    <property type="term" value="F:DNA-binding transcription factor activity"/>
    <property type="evidence" value="ECO:0007669"/>
    <property type="project" value="UniProtKB-UniRule"/>
</dbReference>
<evidence type="ECO:0000256" key="8">
    <source>
        <dbReference type="ARBA" id="ARBA00022830"/>
    </source>
</evidence>
<evidence type="ECO:0000313" key="22">
    <source>
        <dbReference type="Proteomes" id="UP000100457"/>
    </source>
</evidence>
<evidence type="ECO:0000256" key="7">
    <source>
        <dbReference type="ARBA" id="ARBA00022771"/>
    </source>
</evidence>
<comment type="function">
    <text evidence="18">Plays a role in viral genome replication by driving entry of quiescent cells into the cell cycle. Stimulation of progression from G1 to S phase allows the virus to efficiently use the cellular DNA replicating machinery to achieve viral genome replication. E7 protein has both transforming and trans-activating activities. Induces the disassembly of the E2F1 transcription factor from RB1, with subsequent transcriptional activation of E2F1-regulated S-phase genes. Interferes with host histone deacetylation mediated by HDAC1 and HDAC2, leading to transcription activation. Plays also a role in the inhibition of both antiviral and antiproliferative functions of host interferon alpha. Interaction with host TMEM173/STING impairs the ability of TMEM173/STING to sense cytosolic DNA and promote the production of type I interferon (IFN-alpha and IFN-beta).</text>
</comment>
<dbReference type="OrthoDB" id="28045at10239"/>
<dbReference type="GO" id="GO:0030430">
    <property type="term" value="C:host cell cytoplasm"/>
    <property type="evidence" value="ECO:0007669"/>
    <property type="project" value="UniProtKB-SubCell"/>
</dbReference>
<evidence type="ECO:0000256" key="3">
    <source>
        <dbReference type="ARBA" id="ARBA00022562"/>
    </source>
</evidence>
<feature type="zinc finger region" evidence="18">
    <location>
        <begin position="52"/>
        <end position="88"/>
    </location>
</feature>
<dbReference type="Gene3D" id="3.30.160.330">
    <property type="match status" value="1"/>
</dbReference>
<dbReference type="GO" id="GO:0019904">
    <property type="term" value="F:protein domain specific binding"/>
    <property type="evidence" value="ECO:0007669"/>
    <property type="project" value="UniProtKB-UniRule"/>
</dbReference>
<comment type="subcellular location">
    <subcellularLocation>
        <location evidence="18">Host cytoplasm</location>
    </subcellularLocation>
    <subcellularLocation>
        <location evidence="18">Host nucleus</location>
    </subcellularLocation>
    <text evidence="18">Predominantly found in the host nucleus.</text>
</comment>
<comment type="function">
    <text evidence="19">E7 protein has both transforming and trans-activating activities.</text>
</comment>
<dbReference type="EMBL" id="LR861918">
    <property type="protein sequence ID" value="CAD1807597.1"/>
    <property type="molecule type" value="Genomic_DNA"/>
</dbReference>
<dbReference type="GO" id="GO:0008270">
    <property type="term" value="F:zinc ion binding"/>
    <property type="evidence" value="ECO:0007669"/>
    <property type="project" value="UniProtKB-KW"/>
</dbReference>
<dbReference type="GO" id="GO:0039502">
    <property type="term" value="P:symbiont-mediated suppression of host type I interferon-mediated signaling pathway"/>
    <property type="evidence" value="ECO:0007669"/>
    <property type="project" value="UniProtKB-UniRule"/>
</dbReference>
<keyword evidence="8 18" id="KW-1114">Inhibition of host interferon signaling pathway by virus</keyword>
<dbReference type="GO" id="GO:0003677">
    <property type="term" value="F:DNA binding"/>
    <property type="evidence" value="ECO:0007669"/>
    <property type="project" value="UniProtKB-UniRule"/>
</dbReference>
<organism evidence="20 22">
    <name type="scientific">human papillomavirus 103</name>
    <dbReference type="NCBI Taxonomy" id="338323"/>
    <lineage>
        <taxon>Viruses</taxon>
        <taxon>Monodnaviria</taxon>
        <taxon>Shotokuvirae</taxon>
        <taxon>Cossaviricota</taxon>
        <taxon>Papovaviricetes</taxon>
        <taxon>Zurhausenvirales</taxon>
        <taxon>Papillomaviridae</taxon>
        <taxon>Firstpapillomavirinae</taxon>
        <taxon>Gammapapillomavirus</taxon>
        <taxon>Gammapapillomavirus 6</taxon>
    </lineage>
</organism>
<reference evidence="21" key="2">
    <citation type="submission" date="2020-07" db="EMBL/GenBank/DDBJ databases">
        <authorList>
            <person name="Wienecke-Baldacchino K A."/>
        </authorList>
    </citation>
    <scope>NUCLEOTIDE SEQUENCE</scope>
    <source>
        <strain evidence="21">LNS5491243_HPV103</strain>
    </source>
</reference>
<keyword evidence="17 18" id="KW-1078">G1/S host cell cycle checkpoint dysregulation by virus</keyword>
<keyword evidence="4 18" id="KW-0945">Host-virus interaction</keyword>
<comment type="PTM">
    <text evidence="18">Highly phosphorylated.</text>
</comment>
<dbReference type="HAMAP" id="MF_04004">
    <property type="entry name" value="PPV_E7"/>
    <property type="match status" value="1"/>
</dbReference>
<evidence type="ECO:0000256" key="4">
    <source>
        <dbReference type="ARBA" id="ARBA00022581"/>
    </source>
</evidence>
<comment type="subunit">
    <text evidence="18">Homodimer. Homooligomer. Interacts with host RB1; this interaction induces dissociation of RB1-E2F1 complex thereby disrupting RB1 activity. Interacts with host EP300; this interaction represses EP300 transcriptional activity. Interacts with protein E2; this interaction inhibits E7 oncogenic activity. Interacts with host TMEM173/STING; this interaction impairs the ability of TMEM173/STING to sense cytosolic DNA and promote the production of type I interferon (IFN-alpha and IFN-beta).</text>
</comment>
<name>Q1AHT6_9PAPI</name>
<keyword evidence="16 18" id="KW-0899">Viral immunoevasion</keyword>
<evidence type="ECO:0000313" key="20">
    <source>
        <dbReference type="EMBL" id="AAZ39485.1"/>
    </source>
</evidence>
<comment type="similarity">
    <text evidence="18 19">Belongs to the papillomaviridae E7 protein family.</text>
</comment>
<sequence>MRGKKPTIKDINLELHSLVLPQNLLCGEELVEEEEEEQEEQDKCPYRVVTDCKYCEKSLCMYVVATEEGIRNFEQQLCGNLDIVCPACAKQRQRNGGQRH</sequence>
<evidence type="ECO:0000256" key="16">
    <source>
        <dbReference type="ARBA" id="ARBA00023280"/>
    </source>
</evidence>
<dbReference type="SUPFAM" id="SSF161234">
    <property type="entry name" value="E7 C-terminal domain-like"/>
    <property type="match status" value="1"/>
</dbReference>
<keyword evidence="3 18" id="KW-1048">Host nucleus</keyword>
<dbReference type="KEGG" id="vg:5177015"/>
<keyword evidence="5 18" id="KW-1090">Inhibition of host innate immune response by virus</keyword>
<dbReference type="Proteomes" id="UP000100457">
    <property type="component" value="Segment"/>
</dbReference>
<evidence type="ECO:0000256" key="9">
    <source>
        <dbReference type="ARBA" id="ARBA00022833"/>
    </source>
</evidence>
<keyword evidence="13 18" id="KW-0804">Transcription</keyword>
<comment type="domain">
    <text evidence="18">The E7 terminal domain is an intrinsically disordered domain, whose flexibility and conformational transitions confer target adaptability to the oncoprotein. It allows adaptation to a variety of protein targets and exposes the PEST degradation sequence that regulates its turnover in the cell.</text>
</comment>
<dbReference type="RefSeq" id="YP_656493.1">
    <property type="nucleotide sequence ID" value="NC_008188.1"/>
</dbReference>
<accession>Q1AHT6</accession>
<proteinExistence type="inferred from homology"/>
<evidence type="ECO:0000256" key="5">
    <source>
        <dbReference type="ARBA" id="ARBA00022632"/>
    </source>
</evidence>
<comment type="caution">
    <text evidence="18">Lacks conserved residue(s) required for the propagation of feature annotation.</text>
</comment>
<dbReference type="InterPro" id="IPR000148">
    <property type="entry name" value="Papilloma_E7"/>
</dbReference>
<keyword evidence="6 18" id="KW-0479">Metal-binding</keyword>
<evidence type="ECO:0000256" key="17">
    <source>
        <dbReference type="ARBA" id="ARBA00023309"/>
    </source>
</evidence>
<dbReference type="EMBL" id="DQ080078">
    <property type="protein sequence ID" value="AAZ39485.1"/>
    <property type="molecule type" value="Genomic_DNA"/>
</dbReference>
<dbReference type="PIRSF" id="PIRSF003407">
    <property type="entry name" value="Papvi_E7"/>
    <property type="match status" value="1"/>
</dbReference>
<evidence type="ECO:0000256" key="1">
    <source>
        <dbReference type="ARBA" id="ARBA00022504"/>
    </source>
</evidence>
<dbReference type="GO" id="GO:0006351">
    <property type="term" value="P:DNA-templated transcription"/>
    <property type="evidence" value="ECO:0007669"/>
    <property type="project" value="UniProtKB-UniRule"/>
</dbReference>
<keyword evidence="10 18" id="KW-0805">Transcription regulation</keyword>